<dbReference type="InterPro" id="IPR003599">
    <property type="entry name" value="Ig_sub"/>
</dbReference>
<dbReference type="Proteomes" id="UP001623348">
    <property type="component" value="Unassembled WGS sequence"/>
</dbReference>
<keyword evidence="6" id="KW-1185">Reference proteome</keyword>
<keyword evidence="3" id="KW-1133">Transmembrane helix</keyword>
<evidence type="ECO:0000259" key="4">
    <source>
        <dbReference type="PROSITE" id="PS50835"/>
    </source>
</evidence>
<dbReference type="SUPFAM" id="SSF48726">
    <property type="entry name" value="Immunoglobulin"/>
    <property type="match status" value="1"/>
</dbReference>
<dbReference type="SMART" id="SM00409">
    <property type="entry name" value="IG"/>
    <property type="match status" value="1"/>
</dbReference>
<keyword evidence="1" id="KW-0393">Immunoglobulin domain</keyword>
<dbReference type="AlphaFoldDB" id="A0ABC9XWZ2"/>
<sequence length="284" mass="31250">MSPRLVPAAPAALLRLHQPQPVLTVETGDPVEIVCEASEAMESKANVFWYQRDGRDGPKLLLDCESRNKSRFSCEFKRQSARATLHIDHARPNDTGLYLCAYKKFSYLHFGNGTTLLVGDTCKTLNTWVVVAAGAMVLLLLLIICLSIRCLRRTTPMGDGMDTEKGFFNYISSRRKTGEKVGPLLNGVGALVMEDTEEAELRNAAFASAFVAKAGPQESQTLEGKKEDPGNDKPVSLISIPRKVTEQLMLGVLNKYAEEEKIIGNGQNRFTNRISCLNQSGSLL</sequence>
<feature type="transmembrane region" description="Helical" evidence="3">
    <location>
        <begin position="128"/>
        <end position="151"/>
    </location>
</feature>
<evidence type="ECO:0000313" key="5">
    <source>
        <dbReference type="EMBL" id="GAB0201042.1"/>
    </source>
</evidence>
<dbReference type="InterPro" id="IPR013106">
    <property type="entry name" value="Ig_V-set"/>
</dbReference>
<reference evidence="5 6" key="1">
    <citation type="submission" date="2024-06" db="EMBL/GenBank/DDBJ databases">
        <title>The draft genome of Grus japonensis, version 3.</title>
        <authorList>
            <person name="Nabeshima K."/>
            <person name="Suzuki S."/>
            <person name="Onuma M."/>
        </authorList>
    </citation>
    <scope>NUCLEOTIDE SEQUENCE [LARGE SCALE GENOMIC DNA]</scope>
    <source>
        <strain evidence="5 6">451A</strain>
    </source>
</reference>
<dbReference type="SMART" id="SM00406">
    <property type="entry name" value="IGv"/>
    <property type="match status" value="1"/>
</dbReference>
<keyword evidence="3" id="KW-0812">Transmembrane</keyword>
<keyword evidence="3" id="KW-0472">Membrane</keyword>
<dbReference type="EMBL" id="BAAFJT010000029">
    <property type="protein sequence ID" value="GAB0201042.1"/>
    <property type="molecule type" value="Genomic_DNA"/>
</dbReference>
<protein>
    <submittedName>
        <fullName evidence="5">Titin-like</fullName>
    </submittedName>
</protein>
<dbReference type="CDD" id="cd00099">
    <property type="entry name" value="IgV"/>
    <property type="match status" value="1"/>
</dbReference>
<evidence type="ECO:0000256" key="1">
    <source>
        <dbReference type="ARBA" id="ARBA00023319"/>
    </source>
</evidence>
<dbReference type="InterPro" id="IPR036179">
    <property type="entry name" value="Ig-like_dom_sf"/>
</dbReference>
<feature type="domain" description="Ig-like" evidence="4">
    <location>
        <begin position="3"/>
        <end position="100"/>
    </location>
</feature>
<dbReference type="Pfam" id="PF07686">
    <property type="entry name" value="V-set"/>
    <property type="match status" value="1"/>
</dbReference>
<feature type="region of interest" description="Disordered" evidence="2">
    <location>
        <begin position="217"/>
        <end position="236"/>
    </location>
</feature>
<dbReference type="InterPro" id="IPR007110">
    <property type="entry name" value="Ig-like_dom"/>
</dbReference>
<proteinExistence type="predicted"/>
<evidence type="ECO:0000313" key="6">
    <source>
        <dbReference type="Proteomes" id="UP001623348"/>
    </source>
</evidence>
<dbReference type="PANTHER" id="PTHR14334:SF2">
    <property type="entry name" value="B-CELL ANTIGEN RECEPTOR COMPLEX-ASSOCIATED PROTEIN BETA CHAIN"/>
    <property type="match status" value="1"/>
</dbReference>
<comment type="caution">
    <text evidence="5">The sequence shown here is derived from an EMBL/GenBank/DDBJ whole genome shotgun (WGS) entry which is preliminary data.</text>
</comment>
<accession>A0ABC9XWZ2</accession>
<dbReference type="PROSITE" id="PS50835">
    <property type="entry name" value="IG_LIKE"/>
    <property type="match status" value="1"/>
</dbReference>
<dbReference type="Gene3D" id="2.60.40.10">
    <property type="entry name" value="Immunoglobulins"/>
    <property type="match status" value="1"/>
</dbReference>
<gene>
    <name evidence="5" type="ORF">GRJ2_002569700</name>
</gene>
<name>A0ABC9XWZ2_GRUJA</name>
<evidence type="ECO:0000256" key="3">
    <source>
        <dbReference type="SAM" id="Phobius"/>
    </source>
</evidence>
<organism evidence="5 6">
    <name type="scientific">Grus japonensis</name>
    <name type="common">Japanese crane</name>
    <name type="synonym">Red-crowned crane</name>
    <dbReference type="NCBI Taxonomy" id="30415"/>
    <lineage>
        <taxon>Eukaryota</taxon>
        <taxon>Metazoa</taxon>
        <taxon>Chordata</taxon>
        <taxon>Craniata</taxon>
        <taxon>Vertebrata</taxon>
        <taxon>Euteleostomi</taxon>
        <taxon>Archelosauria</taxon>
        <taxon>Archosauria</taxon>
        <taxon>Dinosauria</taxon>
        <taxon>Saurischia</taxon>
        <taxon>Theropoda</taxon>
        <taxon>Coelurosauria</taxon>
        <taxon>Aves</taxon>
        <taxon>Neognathae</taxon>
        <taxon>Neoaves</taxon>
        <taxon>Gruiformes</taxon>
        <taxon>Gruidae</taxon>
        <taxon>Grus</taxon>
    </lineage>
</organism>
<dbReference type="InterPro" id="IPR013783">
    <property type="entry name" value="Ig-like_fold"/>
</dbReference>
<evidence type="ECO:0000256" key="2">
    <source>
        <dbReference type="SAM" id="MobiDB-lite"/>
    </source>
</evidence>
<dbReference type="PANTHER" id="PTHR14334">
    <property type="entry name" value="B-CELL ANTIGEN RECEPTOR COMPLEX-ASSOCIATED PROTEIN"/>
    <property type="match status" value="1"/>
</dbReference>